<dbReference type="PANTHER" id="PTHR43854">
    <property type="entry name" value="INDOLEPYRUVATE OXIDOREDUCTASE SUBUNIT IORB"/>
    <property type="match status" value="1"/>
</dbReference>
<evidence type="ECO:0000313" key="3">
    <source>
        <dbReference type="EMBL" id="GLI35659.1"/>
    </source>
</evidence>
<dbReference type="EMBL" id="BSDR01000001">
    <property type="protein sequence ID" value="GLI35659.1"/>
    <property type="molecule type" value="Genomic_DNA"/>
</dbReference>
<feature type="domain" description="Pyruvate/ketoisovalerate oxidoreductase catalytic" evidence="2">
    <location>
        <begin position="19"/>
        <end position="198"/>
    </location>
</feature>
<name>A0A9W6FVI7_9BACT</name>
<gene>
    <name evidence="3" type="ORF">DAMNIGENAA_30920</name>
</gene>
<dbReference type="GO" id="GO:0016903">
    <property type="term" value="F:oxidoreductase activity, acting on the aldehyde or oxo group of donors"/>
    <property type="evidence" value="ECO:0007669"/>
    <property type="project" value="InterPro"/>
</dbReference>
<comment type="caution">
    <text evidence="3">The sequence shown here is derived from an EMBL/GenBank/DDBJ whole genome shotgun (WGS) entry which is preliminary data.</text>
</comment>
<dbReference type="RefSeq" id="WP_281795663.1">
    <property type="nucleotide sequence ID" value="NZ_BSDR01000001.1"/>
</dbReference>
<dbReference type="Gene3D" id="3.40.920.10">
    <property type="entry name" value="Pyruvate-ferredoxin oxidoreductase, PFOR, domain III"/>
    <property type="match status" value="1"/>
</dbReference>
<keyword evidence="4" id="KW-1185">Reference proteome</keyword>
<dbReference type="AlphaFoldDB" id="A0A9W6FVI7"/>
<dbReference type="InterPro" id="IPR002869">
    <property type="entry name" value="Pyrv_flavodox_OxRed_cen"/>
</dbReference>
<dbReference type="InterPro" id="IPR019752">
    <property type="entry name" value="Pyrv/ketoisovalerate_OxRed_cat"/>
</dbReference>
<evidence type="ECO:0000259" key="2">
    <source>
        <dbReference type="Pfam" id="PF01558"/>
    </source>
</evidence>
<dbReference type="Proteomes" id="UP001144372">
    <property type="component" value="Unassembled WGS sequence"/>
</dbReference>
<keyword evidence="1" id="KW-0560">Oxidoreductase</keyword>
<proteinExistence type="predicted"/>
<dbReference type="Pfam" id="PF01558">
    <property type="entry name" value="POR"/>
    <property type="match status" value="1"/>
</dbReference>
<dbReference type="InterPro" id="IPR052198">
    <property type="entry name" value="IorB_Oxidoreductase"/>
</dbReference>
<evidence type="ECO:0000313" key="4">
    <source>
        <dbReference type="Proteomes" id="UP001144372"/>
    </source>
</evidence>
<evidence type="ECO:0000256" key="1">
    <source>
        <dbReference type="ARBA" id="ARBA00023002"/>
    </source>
</evidence>
<sequence length="206" mass="21865">MTQAKEAFKAMRIFFTGVGGQGTLLATRLVGEAALEEGLSVAMSEIHGMAQRGGVVESSVVVGDVFSPTIPDGEADILMAFEPLEAVRALPKCNPKTMVISSTIPLVPFTVATGQSTYPDVEELRKMTEEKVGRLLWVDAMALAKQAGSDRASNIVMVGILAGTGCLPISKQSWQGALKKILPGRILEVNRKAFELGFKAGEESGK</sequence>
<reference evidence="3" key="1">
    <citation type="submission" date="2022-12" db="EMBL/GenBank/DDBJ databases">
        <title>Reference genome sequencing for broad-spectrum identification of bacterial and archaeal isolates by mass spectrometry.</title>
        <authorList>
            <person name="Sekiguchi Y."/>
            <person name="Tourlousse D.M."/>
        </authorList>
    </citation>
    <scope>NUCLEOTIDE SEQUENCE</scope>
    <source>
        <strain evidence="3">ASRB1</strain>
    </source>
</reference>
<organism evidence="3 4">
    <name type="scientific">Desulforhabdus amnigena</name>
    <dbReference type="NCBI Taxonomy" id="40218"/>
    <lineage>
        <taxon>Bacteria</taxon>
        <taxon>Pseudomonadati</taxon>
        <taxon>Thermodesulfobacteriota</taxon>
        <taxon>Syntrophobacteria</taxon>
        <taxon>Syntrophobacterales</taxon>
        <taxon>Syntrophobacteraceae</taxon>
        <taxon>Desulforhabdus</taxon>
    </lineage>
</organism>
<dbReference type="PANTHER" id="PTHR43854:SF1">
    <property type="entry name" value="INDOLEPYRUVATE OXIDOREDUCTASE SUBUNIT IORB"/>
    <property type="match status" value="1"/>
</dbReference>
<protein>
    <submittedName>
        <fullName evidence="3">Indolepyruvate oxidoreductase</fullName>
    </submittedName>
</protein>
<accession>A0A9W6FVI7</accession>
<dbReference type="SUPFAM" id="SSF53323">
    <property type="entry name" value="Pyruvate-ferredoxin oxidoreductase, PFOR, domain III"/>
    <property type="match status" value="1"/>
</dbReference>